<dbReference type="GO" id="GO:0140297">
    <property type="term" value="F:DNA-binding transcription factor binding"/>
    <property type="evidence" value="ECO:0007669"/>
    <property type="project" value="UniProtKB-ARBA"/>
</dbReference>
<keyword evidence="5" id="KW-0862">Zinc</keyword>
<keyword evidence="3" id="KW-0677">Repeat</keyword>
<dbReference type="Pfam" id="PF23561">
    <property type="entry name" value="zf-C2H2_15"/>
    <property type="match status" value="1"/>
</dbReference>
<feature type="domain" description="C2H2-type" evidence="9">
    <location>
        <begin position="405"/>
        <end position="432"/>
    </location>
</feature>
<dbReference type="InterPro" id="IPR043359">
    <property type="entry name" value="GLI-like"/>
</dbReference>
<feature type="compositionally biased region" description="Gly residues" evidence="8">
    <location>
        <begin position="440"/>
        <end position="450"/>
    </location>
</feature>
<feature type="region of interest" description="Disordered" evidence="8">
    <location>
        <begin position="431"/>
        <end position="466"/>
    </location>
</feature>
<evidence type="ECO:0000256" key="7">
    <source>
        <dbReference type="PROSITE-ProRule" id="PRU00042"/>
    </source>
</evidence>
<dbReference type="Gene3D" id="3.30.160.60">
    <property type="entry name" value="Classic Zinc Finger"/>
    <property type="match status" value="4"/>
</dbReference>
<dbReference type="EMBL" id="OC324363">
    <property type="protein sequence ID" value="CAD7414124.1"/>
    <property type="molecule type" value="Genomic_DNA"/>
</dbReference>
<feature type="region of interest" description="Disordered" evidence="8">
    <location>
        <begin position="168"/>
        <end position="209"/>
    </location>
</feature>
<evidence type="ECO:0000256" key="5">
    <source>
        <dbReference type="ARBA" id="ARBA00022833"/>
    </source>
</evidence>
<accession>A0A7R9H9L7</accession>
<proteinExistence type="predicted"/>
<gene>
    <name evidence="10" type="ORF">TCEB3V08_LOCUS11999</name>
</gene>
<dbReference type="Pfam" id="PF00096">
    <property type="entry name" value="zf-C2H2"/>
    <property type="match status" value="2"/>
</dbReference>
<dbReference type="PROSITE" id="PS50157">
    <property type="entry name" value="ZINC_FINGER_C2H2_2"/>
    <property type="match status" value="3"/>
</dbReference>
<evidence type="ECO:0000256" key="2">
    <source>
        <dbReference type="ARBA" id="ARBA00022723"/>
    </source>
</evidence>
<evidence type="ECO:0000256" key="6">
    <source>
        <dbReference type="ARBA" id="ARBA00023242"/>
    </source>
</evidence>
<dbReference type="AlphaFoldDB" id="A0A7R9H9L7"/>
<feature type="region of interest" description="Disordered" evidence="8">
    <location>
        <begin position="741"/>
        <end position="760"/>
    </location>
</feature>
<keyword evidence="4 7" id="KW-0863">Zinc-finger</keyword>
<feature type="compositionally biased region" description="Low complexity" evidence="8">
    <location>
        <begin position="169"/>
        <end position="180"/>
    </location>
</feature>
<organism evidence="10">
    <name type="scientific">Timema cristinae</name>
    <name type="common">Walking stick</name>
    <dbReference type="NCBI Taxonomy" id="61476"/>
    <lineage>
        <taxon>Eukaryota</taxon>
        <taxon>Metazoa</taxon>
        <taxon>Ecdysozoa</taxon>
        <taxon>Arthropoda</taxon>
        <taxon>Hexapoda</taxon>
        <taxon>Insecta</taxon>
        <taxon>Pterygota</taxon>
        <taxon>Neoptera</taxon>
        <taxon>Polyneoptera</taxon>
        <taxon>Phasmatodea</taxon>
        <taxon>Timematodea</taxon>
        <taxon>Timematoidea</taxon>
        <taxon>Timematidae</taxon>
        <taxon>Timema</taxon>
    </lineage>
</organism>
<dbReference type="GO" id="GO:0000981">
    <property type="term" value="F:DNA-binding transcription factor activity, RNA polymerase II-specific"/>
    <property type="evidence" value="ECO:0007669"/>
    <property type="project" value="TreeGrafter"/>
</dbReference>
<dbReference type="InterPro" id="IPR013087">
    <property type="entry name" value="Znf_C2H2_type"/>
</dbReference>
<dbReference type="FunFam" id="3.30.160.60:FF:000031">
    <property type="entry name" value="GLI family zinc finger 3"/>
    <property type="match status" value="1"/>
</dbReference>
<keyword evidence="2" id="KW-0479">Metal-binding</keyword>
<dbReference type="SMART" id="SM00355">
    <property type="entry name" value="ZnF_C2H2"/>
    <property type="match status" value="4"/>
</dbReference>
<sequence>MLMINRRDSNPTRVPHAVVRMVELSMWGLGDARKAQCFGDAVAPSMHLEMTSSPKGLFTSPCHYNHFYPKDTSAPGDKGEDDKDVMILHHFSAPRAVDAQLSAPYVRPHDPPLSPSHPDATFKLEYPDLDARPTPPFPETSQTLPPIMSISRNFQQLTAAMEVEGVPWSTRPLSSSSSTHRSPEGPGAKHGGGRRALSGSPSSGEGLDLNNLIRCSPTSLLGIPLFSKENMRSPGGHSGCYGHLSARISNSPVRLISQSHDEDMVTCSKAMRSLEEGYNISYRDLSANQVVMHQQESQVLTTILQKDPPSYSQHVLHEEINMTSDPFIGGPVKQDPTSSPEPAEEEESRVSPCSVSVSVSYSQPMECRWSNCYLLFPDQQSLVRHIEKSHVEARRGEEDFSCFWLDCPRRMRPFNARYKLLIHMRVHSGEKPNKCPVSGDTGGEIQGRGDTGLRGDTRRRGNTRLRGDQGEIQGEWRYRGEEIQGSGDTGEWRYRGVKIQGRYSTFPVERFPKSRDKSLWQGEGYDVMLWQSICLLTLVALGTTFTPTTVERVISSLTSRVSLEIRLSLQCTVSDDSEIPAPPPRVLIHIIQGGPRKSSPHPISSRRLTLNWRRSIPLHPYCDMKNEQFEGCTKAFSRLENLKIHQRSHTGERPYSCTYTSCTKAFSNSSDRAKHQRTHFDTVSTPLTLTLSLVVYRSPMRARWRAVPRDTLTLSLVVYRSPMRARWRAVPRDTLTHSSLRKHVKNHSSKEQAQARKKTSGIARQGELVFNCVLVRQVRSEDTGSTVTCDSTTRPLHSRLQDSPPPSGGSCTPRSYCGSQSSQSTVFSSFQDKQGAQTKDLDCDSPNWDLNPDIPVVRCLVNRSRVQTKLSDVNVLGKDSQTTCVCLSDRLSLTETESELAESDPFPAVNNLDDVMLEYVPFESIRRLLGDHAGYLDSALQDHLDLECDLEQQFLELSNMDLLNQEHIDGDIRQQFLELSNLDSQREQF</sequence>
<feature type="compositionally biased region" description="Polar residues" evidence="8">
    <location>
        <begin position="784"/>
        <end position="795"/>
    </location>
</feature>
<evidence type="ECO:0000256" key="8">
    <source>
        <dbReference type="SAM" id="MobiDB-lite"/>
    </source>
</evidence>
<keyword evidence="6" id="KW-0539">Nucleus</keyword>
<dbReference type="InterPro" id="IPR036236">
    <property type="entry name" value="Znf_C2H2_sf"/>
</dbReference>
<dbReference type="PANTHER" id="PTHR45718">
    <property type="entry name" value="TRANSCRIPTIONAL ACTIVATOR CUBITUS INTERRUPTUS"/>
    <property type="match status" value="1"/>
</dbReference>
<feature type="region of interest" description="Disordered" evidence="8">
    <location>
        <begin position="325"/>
        <end position="352"/>
    </location>
</feature>
<protein>
    <recommendedName>
        <fullName evidence="9">C2H2-type domain-containing protein</fullName>
    </recommendedName>
</protein>
<dbReference type="GO" id="GO:0000978">
    <property type="term" value="F:RNA polymerase II cis-regulatory region sequence-specific DNA binding"/>
    <property type="evidence" value="ECO:0007669"/>
    <property type="project" value="TreeGrafter"/>
</dbReference>
<evidence type="ECO:0000256" key="3">
    <source>
        <dbReference type="ARBA" id="ARBA00022737"/>
    </source>
</evidence>
<name>A0A7R9H9L7_TIMCR</name>
<feature type="domain" description="C2H2-type" evidence="9">
    <location>
        <begin position="655"/>
        <end position="679"/>
    </location>
</feature>
<dbReference type="FunFam" id="3.30.160.60:FF:002343">
    <property type="entry name" value="Zinc finger protein 33A"/>
    <property type="match status" value="1"/>
</dbReference>
<feature type="compositionally biased region" description="Basic and acidic residues" evidence="8">
    <location>
        <begin position="451"/>
        <end position="466"/>
    </location>
</feature>
<dbReference type="GO" id="GO:0008270">
    <property type="term" value="F:zinc ion binding"/>
    <property type="evidence" value="ECO:0007669"/>
    <property type="project" value="UniProtKB-KW"/>
</dbReference>
<dbReference type="InterPro" id="IPR056436">
    <property type="entry name" value="Znf-C2H2_ZIC1-5/GLI1-3-like"/>
</dbReference>
<feature type="domain" description="C2H2-type" evidence="9">
    <location>
        <begin position="620"/>
        <end position="654"/>
    </location>
</feature>
<comment type="subcellular location">
    <subcellularLocation>
        <location evidence="1">Nucleus</location>
    </subcellularLocation>
</comment>
<reference evidence="10" key="1">
    <citation type="submission" date="2020-11" db="EMBL/GenBank/DDBJ databases">
        <authorList>
            <person name="Tran Van P."/>
        </authorList>
    </citation>
    <scope>NUCLEOTIDE SEQUENCE</scope>
</reference>
<evidence type="ECO:0000256" key="1">
    <source>
        <dbReference type="ARBA" id="ARBA00004123"/>
    </source>
</evidence>
<feature type="region of interest" description="Disordered" evidence="8">
    <location>
        <begin position="784"/>
        <end position="816"/>
    </location>
</feature>
<evidence type="ECO:0000313" key="10">
    <source>
        <dbReference type="EMBL" id="CAD7414124.1"/>
    </source>
</evidence>
<dbReference type="PANTHER" id="PTHR45718:SF7">
    <property type="entry name" value="C2H2-TYPE DOMAIN-CONTAINING PROTEIN"/>
    <property type="match status" value="1"/>
</dbReference>
<dbReference type="GO" id="GO:0005634">
    <property type="term" value="C:nucleus"/>
    <property type="evidence" value="ECO:0007669"/>
    <property type="project" value="UniProtKB-SubCell"/>
</dbReference>
<evidence type="ECO:0000259" key="9">
    <source>
        <dbReference type="PROSITE" id="PS50157"/>
    </source>
</evidence>
<dbReference type="PROSITE" id="PS00028">
    <property type="entry name" value="ZINC_FINGER_C2H2_1"/>
    <property type="match status" value="2"/>
</dbReference>
<dbReference type="SUPFAM" id="SSF57667">
    <property type="entry name" value="beta-beta-alpha zinc fingers"/>
    <property type="match status" value="3"/>
</dbReference>
<evidence type="ECO:0000256" key="4">
    <source>
        <dbReference type="ARBA" id="ARBA00022771"/>
    </source>
</evidence>